<organism evidence="1">
    <name type="scientific">bioreactor metagenome</name>
    <dbReference type="NCBI Taxonomy" id="1076179"/>
    <lineage>
        <taxon>unclassified sequences</taxon>
        <taxon>metagenomes</taxon>
        <taxon>ecological metagenomes</taxon>
    </lineage>
</organism>
<comment type="caution">
    <text evidence="1">The sequence shown here is derived from an EMBL/GenBank/DDBJ whole genome shotgun (WGS) entry which is preliminary data.</text>
</comment>
<sequence length="76" mass="8893">MLMQNTLQNCEAPVVMHLLDRKIILYSTLKEVHYLVEARMAVNFQNEKNVNHSVRDQPDPFPLHRALPQFHVGSLR</sequence>
<evidence type="ECO:0000313" key="1">
    <source>
        <dbReference type="EMBL" id="MPN09454.1"/>
    </source>
</evidence>
<accession>A0A645FA70</accession>
<dbReference type="EMBL" id="VSSQ01055561">
    <property type="protein sequence ID" value="MPN09454.1"/>
    <property type="molecule type" value="Genomic_DNA"/>
</dbReference>
<name>A0A645FA70_9ZZZZ</name>
<gene>
    <name evidence="1" type="ORF">SDC9_156744</name>
</gene>
<proteinExistence type="predicted"/>
<dbReference type="AlphaFoldDB" id="A0A645FA70"/>
<protein>
    <submittedName>
        <fullName evidence="1">Uncharacterized protein</fullName>
    </submittedName>
</protein>
<reference evidence="1" key="1">
    <citation type="submission" date="2019-08" db="EMBL/GenBank/DDBJ databases">
        <authorList>
            <person name="Kucharzyk K."/>
            <person name="Murdoch R.W."/>
            <person name="Higgins S."/>
            <person name="Loffler F."/>
        </authorList>
    </citation>
    <scope>NUCLEOTIDE SEQUENCE</scope>
</reference>